<evidence type="ECO:0000256" key="4">
    <source>
        <dbReference type="ARBA" id="ARBA00022840"/>
    </source>
</evidence>
<evidence type="ECO:0000256" key="2">
    <source>
        <dbReference type="ARBA" id="ARBA00022692"/>
    </source>
</evidence>
<keyword evidence="6 8" id="KW-0472">Membrane</keyword>
<evidence type="ECO:0000259" key="10">
    <source>
        <dbReference type="PROSITE" id="PS50929"/>
    </source>
</evidence>
<dbReference type="InterPro" id="IPR039421">
    <property type="entry name" value="Type_1_exporter"/>
</dbReference>
<feature type="compositionally biased region" description="Basic residues" evidence="7">
    <location>
        <begin position="1"/>
        <end position="12"/>
    </location>
</feature>
<keyword evidence="4 11" id="KW-0067">ATP-binding</keyword>
<accession>A0A8J3QQV3</accession>
<dbReference type="Gene3D" id="1.20.1560.10">
    <property type="entry name" value="ABC transporter type 1, transmembrane domain"/>
    <property type="match status" value="1"/>
</dbReference>
<gene>
    <name evidence="11" type="ORF">Raf01_21720</name>
</gene>
<evidence type="ECO:0000256" key="5">
    <source>
        <dbReference type="ARBA" id="ARBA00022989"/>
    </source>
</evidence>
<dbReference type="GO" id="GO:0015421">
    <property type="term" value="F:ABC-type oligopeptide transporter activity"/>
    <property type="evidence" value="ECO:0007669"/>
    <property type="project" value="TreeGrafter"/>
</dbReference>
<feature type="transmembrane region" description="Helical" evidence="8">
    <location>
        <begin position="162"/>
        <end position="186"/>
    </location>
</feature>
<dbReference type="AlphaFoldDB" id="A0A8J3QQV3"/>
<dbReference type="GO" id="GO:0005886">
    <property type="term" value="C:plasma membrane"/>
    <property type="evidence" value="ECO:0007669"/>
    <property type="project" value="UniProtKB-SubCell"/>
</dbReference>
<dbReference type="GO" id="GO:0016887">
    <property type="term" value="F:ATP hydrolysis activity"/>
    <property type="evidence" value="ECO:0007669"/>
    <property type="project" value="InterPro"/>
</dbReference>
<evidence type="ECO:0000259" key="9">
    <source>
        <dbReference type="PROSITE" id="PS50893"/>
    </source>
</evidence>
<keyword evidence="2 8" id="KW-0812">Transmembrane</keyword>
<feature type="domain" description="ABC transporter" evidence="9">
    <location>
        <begin position="366"/>
        <end position="591"/>
    </location>
</feature>
<dbReference type="Gene3D" id="3.40.50.300">
    <property type="entry name" value="P-loop containing nucleotide triphosphate hydrolases"/>
    <property type="match status" value="1"/>
</dbReference>
<dbReference type="InterPro" id="IPR003439">
    <property type="entry name" value="ABC_transporter-like_ATP-bd"/>
</dbReference>
<evidence type="ECO:0000256" key="1">
    <source>
        <dbReference type="ARBA" id="ARBA00004651"/>
    </source>
</evidence>
<evidence type="ECO:0000313" key="12">
    <source>
        <dbReference type="Proteomes" id="UP000642748"/>
    </source>
</evidence>
<dbReference type="InterPro" id="IPR011527">
    <property type="entry name" value="ABC1_TM_dom"/>
</dbReference>
<evidence type="ECO:0000313" key="11">
    <source>
        <dbReference type="EMBL" id="GIH14000.1"/>
    </source>
</evidence>
<dbReference type="GO" id="GO:0005524">
    <property type="term" value="F:ATP binding"/>
    <property type="evidence" value="ECO:0007669"/>
    <property type="project" value="UniProtKB-KW"/>
</dbReference>
<dbReference type="PROSITE" id="PS50929">
    <property type="entry name" value="ABC_TM1F"/>
    <property type="match status" value="1"/>
</dbReference>
<dbReference type="Proteomes" id="UP000642748">
    <property type="component" value="Unassembled WGS sequence"/>
</dbReference>
<dbReference type="Pfam" id="PF00005">
    <property type="entry name" value="ABC_tran"/>
    <property type="match status" value="1"/>
</dbReference>
<feature type="transmembrane region" description="Helical" evidence="8">
    <location>
        <begin position="192"/>
        <end position="212"/>
    </location>
</feature>
<keyword evidence="3" id="KW-0547">Nucleotide-binding</keyword>
<evidence type="ECO:0000256" key="8">
    <source>
        <dbReference type="SAM" id="Phobius"/>
    </source>
</evidence>
<comment type="caution">
    <text evidence="11">The sequence shown here is derived from an EMBL/GenBank/DDBJ whole genome shotgun (WGS) entry which is preliminary data.</text>
</comment>
<dbReference type="CDD" id="cd03228">
    <property type="entry name" value="ABCC_MRP_Like"/>
    <property type="match status" value="1"/>
</dbReference>
<evidence type="ECO:0000256" key="3">
    <source>
        <dbReference type="ARBA" id="ARBA00022741"/>
    </source>
</evidence>
<evidence type="ECO:0000256" key="6">
    <source>
        <dbReference type="ARBA" id="ARBA00023136"/>
    </source>
</evidence>
<protein>
    <submittedName>
        <fullName evidence="11">ABC transporter ATP-binding protein</fullName>
    </submittedName>
</protein>
<dbReference type="InterPro" id="IPR036640">
    <property type="entry name" value="ABC1_TM_sf"/>
</dbReference>
<comment type="subcellular location">
    <subcellularLocation>
        <location evidence="1">Cell membrane</location>
        <topology evidence="1">Multi-pass membrane protein</topology>
    </subcellularLocation>
</comment>
<dbReference type="RefSeq" id="WP_239133518.1">
    <property type="nucleotide sequence ID" value="NZ_BONZ01000020.1"/>
</dbReference>
<dbReference type="SUPFAM" id="SSF52540">
    <property type="entry name" value="P-loop containing nucleoside triphosphate hydrolases"/>
    <property type="match status" value="1"/>
</dbReference>
<dbReference type="PANTHER" id="PTHR43394">
    <property type="entry name" value="ATP-DEPENDENT PERMEASE MDL1, MITOCHONDRIAL"/>
    <property type="match status" value="1"/>
</dbReference>
<organism evidence="11 12">
    <name type="scientific">Rugosimonospora africana</name>
    <dbReference type="NCBI Taxonomy" id="556532"/>
    <lineage>
        <taxon>Bacteria</taxon>
        <taxon>Bacillati</taxon>
        <taxon>Actinomycetota</taxon>
        <taxon>Actinomycetes</taxon>
        <taxon>Micromonosporales</taxon>
        <taxon>Micromonosporaceae</taxon>
        <taxon>Rugosimonospora</taxon>
    </lineage>
</organism>
<keyword evidence="12" id="KW-1185">Reference proteome</keyword>
<dbReference type="SMART" id="SM00382">
    <property type="entry name" value="AAA"/>
    <property type="match status" value="1"/>
</dbReference>
<proteinExistence type="predicted"/>
<dbReference type="PANTHER" id="PTHR43394:SF1">
    <property type="entry name" value="ATP-BINDING CASSETTE SUB-FAMILY B MEMBER 10, MITOCHONDRIAL"/>
    <property type="match status" value="1"/>
</dbReference>
<feature type="transmembrane region" description="Helical" evidence="8">
    <location>
        <begin position="315"/>
        <end position="334"/>
    </location>
</feature>
<feature type="transmembrane region" description="Helical" evidence="8">
    <location>
        <begin position="101"/>
        <end position="123"/>
    </location>
</feature>
<feature type="region of interest" description="Disordered" evidence="7">
    <location>
        <begin position="1"/>
        <end position="40"/>
    </location>
</feature>
<reference evidence="11" key="1">
    <citation type="submission" date="2021-01" db="EMBL/GenBank/DDBJ databases">
        <title>Whole genome shotgun sequence of Rugosimonospora africana NBRC 104875.</title>
        <authorList>
            <person name="Komaki H."/>
            <person name="Tamura T."/>
        </authorList>
    </citation>
    <scope>NUCLEOTIDE SEQUENCE</scope>
    <source>
        <strain evidence="11">NBRC 104875</strain>
    </source>
</reference>
<dbReference type="PROSITE" id="PS50893">
    <property type="entry name" value="ABC_TRANSPORTER_2"/>
    <property type="match status" value="1"/>
</dbReference>
<dbReference type="InterPro" id="IPR003593">
    <property type="entry name" value="AAA+_ATPase"/>
</dbReference>
<dbReference type="Pfam" id="PF00664">
    <property type="entry name" value="ABC_membrane"/>
    <property type="match status" value="1"/>
</dbReference>
<name>A0A8J3QQV3_9ACTN</name>
<dbReference type="SUPFAM" id="SSF90123">
    <property type="entry name" value="ABC transporter transmembrane region"/>
    <property type="match status" value="1"/>
</dbReference>
<feature type="transmembrane region" description="Helical" evidence="8">
    <location>
        <begin position="281"/>
        <end position="303"/>
    </location>
</feature>
<dbReference type="EMBL" id="BONZ01000020">
    <property type="protein sequence ID" value="GIH14000.1"/>
    <property type="molecule type" value="Genomic_DNA"/>
</dbReference>
<dbReference type="InterPro" id="IPR027417">
    <property type="entry name" value="P-loop_NTPase"/>
</dbReference>
<sequence length="591" mass="61747">MGRPGPRPRPRPGPRAEPGRPPRQRRTAPGRRPGAHERERGAATLRTIARHGGAWLPLIGLASLAGTASDLALPAVLGRAVDAIVAGAGSAGGARWMEFSAALIVLSVACDLVVAYASTVCVADTTAWLRRRLVRHLLAIGPRGGFETGDSVSRVTANAADAALAGPSLLSVVTGVLPPIGSLVLLALIDPWLAGAFLAGLTLVAVMLRAFARRTADVLIRYQRVQGRIAALLAESLSGVRTIAAAGTLERETGRVLEPLPRLREHGARTWRVLSRASAQAGIVGPLVQVAVLAAGGLALGYGRITAGDLFAASRYAAMGAGLGALTGVIGQLARARAGARRTGEVLDVAAPGYGAEAPPEGPGTLRFRAVSAREGEVTLLDSVDLTVPGGAAVAVVGRSGAGKSVLAALAARLREPDEGEVYLDGVPLWRLDQGALRAAISCAFERPVLVGERIVDAVGLGQDLVSVRAAARATHAHDFVSRLPLGYDTPLAEAPMSGGEYQRLGLARAWRAGRVLILDDATSSVDIVTEMQISRTLTEDHGRRTRLIVTHRPATAARADLVVWLEAGRVRAVGRHEVLWDDARYRAVFQ</sequence>
<evidence type="ECO:0000256" key="7">
    <source>
        <dbReference type="SAM" id="MobiDB-lite"/>
    </source>
</evidence>
<keyword evidence="5 8" id="KW-1133">Transmembrane helix</keyword>
<feature type="domain" description="ABC transmembrane type-1" evidence="10">
    <location>
        <begin position="58"/>
        <end position="335"/>
    </location>
</feature>